<evidence type="ECO:0000256" key="1">
    <source>
        <dbReference type="SAM" id="MobiDB-lite"/>
    </source>
</evidence>
<keyword evidence="3" id="KW-1185">Reference proteome</keyword>
<feature type="compositionally biased region" description="Polar residues" evidence="1">
    <location>
        <begin position="271"/>
        <end position="283"/>
    </location>
</feature>
<feature type="compositionally biased region" description="Polar residues" evidence="1">
    <location>
        <begin position="341"/>
        <end position="360"/>
    </location>
</feature>
<proteinExistence type="predicted"/>
<feature type="compositionally biased region" description="Low complexity" evidence="1">
    <location>
        <begin position="329"/>
        <end position="340"/>
    </location>
</feature>
<protein>
    <submittedName>
        <fullName evidence="2">Uncharacterized protein</fullName>
    </submittedName>
</protein>
<feature type="compositionally biased region" description="Polar residues" evidence="1">
    <location>
        <begin position="388"/>
        <end position="405"/>
    </location>
</feature>
<dbReference type="EMBL" id="CCKQ01006116">
    <property type="protein sequence ID" value="CDW77405.1"/>
    <property type="molecule type" value="Genomic_DNA"/>
</dbReference>
<feature type="region of interest" description="Disordered" evidence="1">
    <location>
        <begin position="329"/>
        <end position="405"/>
    </location>
</feature>
<feature type="compositionally biased region" description="Polar residues" evidence="1">
    <location>
        <begin position="291"/>
        <end position="316"/>
    </location>
</feature>
<feature type="compositionally biased region" description="Polar residues" evidence="1">
    <location>
        <begin position="1"/>
        <end position="30"/>
    </location>
</feature>
<feature type="compositionally biased region" description="Polar residues" evidence="1">
    <location>
        <begin position="368"/>
        <end position="377"/>
    </location>
</feature>
<organism evidence="2 3">
    <name type="scientific">Stylonychia lemnae</name>
    <name type="common">Ciliate</name>
    <dbReference type="NCBI Taxonomy" id="5949"/>
    <lineage>
        <taxon>Eukaryota</taxon>
        <taxon>Sar</taxon>
        <taxon>Alveolata</taxon>
        <taxon>Ciliophora</taxon>
        <taxon>Intramacronucleata</taxon>
        <taxon>Spirotrichea</taxon>
        <taxon>Stichotrichia</taxon>
        <taxon>Sporadotrichida</taxon>
        <taxon>Oxytrichidae</taxon>
        <taxon>Stylonychinae</taxon>
        <taxon>Stylonychia</taxon>
    </lineage>
</organism>
<dbReference type="Proteomes" id="UP000039865">
    <property type="component" value="Unassembled WGS sequence"/>
</dbReference>
<name>A0A078A5A1_STYLE</name>
<feature type="region of interest" description="Disordered" evidence="1">
    <location>
        <begin position="420"/>
        <end position="440"/>
    </location>
</feature>
<accession>A0A078A5A1</accession>
<feature type="region of interest" description="Disordered" evidence="1">
    <location>
        <begin position="230"/>
        <end position="316"/>
    </location>
</feature>
<feature type="region of interest" description="Disordered" evidence="1">
    <location>
        <begin position="1"/>
        <end position="32"/>
    </location>
</feature>
<dbReference type="AlphaFoldDB" id="A0A078A5A1"/>
<feature type="compositionally biased region" description="Low complexity" evidence="1">
    <location>
        <begin position="425"/>
        <end position="434"/>
    </location>
</feature>
<evidence type="ECO:0000313" key="3">
    <source>
        <dbReference type="Proteomes" id="UP000039865"/>
    </source>
</evidence>
<reference evidence="2 3" key="1">
    <citation type="submission" date="2014-06" db="EMBL/GenBank/DDBJ databases">
        <authorList>
            <person name="Swart Estienne"/>
        </authorList>
    </citation>
    <scope>NUCLEOTIDE SEQUENCE [LARGE SCALE GENOMIC DNA]</scope>
    <source>
        <strain evidence="2 3">130c</strain>
    </source>
</reference>
<gene>
    <name evidence="2" type="primary">Contig4269.g4573</name>
    <name evidence="2" type="ORF">STYLEM_6366</name>
</gene>
<feature type="compositionally biased region" description="Polar residues" evidence="1">
    <location>
        <begin position="233"/>
        <end position="243"/>
    </location>
</feature>
<sequence length="632" mass="72036">MTSITQSQQTPQRTSIQYNPIISPKNQGRTVTKKPNVEIDITQNANNYTSTSRISQNINNLISPKNERSAQQQVQVTPNSRNITNQKQLGSQGGSKKQFISPKKSITQETTRKSILPNSVQKAGGNSLSAQKKEDGTQKSQLVQSQTKKNKEIIASVAERISQNSELINIKVPRRSRVKQGQESNGKVEIWNGTYENHLSNGLDITTTTYHASDIADEFEYQYNPKYKENADQVHSPSGGQSRSKSKPKNVVGKRFMSPQLDQNNRDKSNRSNQRASVSQARSKSNKGRNSEINQTQDSVIRTSRSTNQKVKNSEQTEQFIKNKITQHIKNQQQQLQPQKSVLSSNRQSKIQKQPQIQNTDGKESLSPRVQIQNEFASPSPKKRNKTKSPGSQRNSQAPNSALQSAEKTFERLYNLRKTVDQVDSQNQSPNQNSQKKKLKTEECEMLYNRMKDYEQKKRYAIQMLQEAKRKEEDDEYLQSVYNSKQKNNKLIEKMSTKQKQHCYDRLAQDAEKRKTQKIKSLQQQVIQQEQEMRELFKPKINTNYKPPKRDANTIGVYNSKFIDTTNQTQTVHSDLSGVRDLPNNNLGSIVSLQTQSVHQVVSPVGGLTLEQKIALFQSEAHYKKNNKQGNL</sequence>
<dbReference type="InParanoid" id="A0A078A5A1"/>
<feature type="region of interest" description="Disordered" evidence="1">
    <location>
        <begin position="77"/>
        <end position="149"/>
    </location>
</feature>
<feature type="compositionally biased region" description="Polar residues" evidence="1">
    <location>
        <begin position="138"/>
        <end position="147"/>
    </location>
</feature>
<feature type="compositionally biased region" description="Polar residues" evidence="1">
    <location>
        <begin position="116"/>
        <end position="130"/>
    </location>
</feature>
<feature type="compositionally biased region" description="Polar residues" evidence="1">
    <location>
        <begin position="77"/>
        <end position="90"/>
    </location>
</feature>
<evidence type="ECO:0000313" key="2">
    <source>
        <dbReference type="EMBL" id="CDW77405.1"/>
    </source>
</evidence>